<proteinExistence type="predicted"/>
<dbReference type="Proteomes" id="UP000887540">
    <property type="component" value="Unplaced"/>
</dbReference>
<protein>
    <submittedName>
        <fullName evidence="2">Uncharacterized protein</fullName>
    </submittedName>
</protein>
<keyword evidence="1" id="KW-1185">Reference proteome</keyword>
<evidence type="ECO:0000313" key="1">
    <source>
        <dbReference type="Proteomes" id="UP000887540"/>
    </source>
</evidence>
<sequence length="66" mass="8294">MYDCWLQFQYSPDTGELGNYFELYIVMEKCEGSLKEYIEKRTQKYFMEVVKWYPALCYRRFWSFKI</sequence>
<evidence type="ECO:0000313" key="2">
    <source>
        <dbReference type="WBParaSite" id="ACRNAN_Path_160.g575.t1"/>
    </source>
</evidence>
<reference evidence="2" key="1">
    <citation type="submission" date="2022-11" db="UniProtKB">
        <authorList>
            <consortium name="WormBaseParasite"/>
        </authorList>
    </citation>
    <scope>IDENTIFICATION</scope>
</reference>
<dbReference type="WBParaSite" id="ACRNAN_Path_160.g575.t1">
    <property type="protein sequence ID" value="ACRNAN_Path_160.g575.t1"/>
    <property type="gene ID" value="ACRNAN_Path_160.g575"/>
</dbReference>
<dbReference type="AlphaFoldDB" id="A0A914C2T8"/>
<accession>A0A914C2T8</accession>
<name>A0A914C2T8_9BILA</name>
<organism evidence="1 2">
    <name type="scientific">Acrobeloides nanus</name>
    <dbReference type="NCBI Taxonomy" id="290746"/>
    <lineage>
        <taxon>Eukaryota</taxon>
        <taxon>Metazoa</taxon>
        <taxon>Ecdysozoa</taxon>
        <taxon>Nematoda</taxon>
        <taxon>Chromadorea</taxon>
        <taxon>Rhabditida</taxon>
        <taxon>Tylenchina</taxon>
        <taxon>Cephalobomorpha</taxon>
        <taxon>Cephaloboidea</taxon>
        <taxon>Cephalobidae</taxon>
        <taxon>Acrobeloides</taxon>
    </lineage>
</organism>